<dbReference type="AlphaFoldDB" id="A0A9N7TIU0"/>
<comment type="caution">
    <text evidence="1">The sequence shown here is derived from an EMBL/GenBank/DDBJ whole genome shotgun (WGS) entry which is preliminary data.</text>
</comment>
<evidence type="ECO:0000313" key="1">
    <source>
        <dbReference type="EMBL" id="CAB1413842.1"/>
    </source>
</evidence>
<organism evidence="1 2">
    <name type="scientific">Pleuronectes platessa</name>
    <name type="common">European plaice</name>
    <dbReference type="NCBI Taxonomy" id="8262"/>
    <lineage>
        <taxon>Eukaryota</taxon>
        <taxon>Metazoa</taxon>
        <taxon>Chordata</taxon>
        <taxon>Craniata</taxon>
        <taxon>Vertebrata</taxon>
        <taxon>Euteleostomi</taxon>
        <taxon>Actinopterygii</taxon>
        <taxon>Neopterygii</taxon>
        <taxon>Teleostei</taxon>
        <taxon>Neoteleostei</taxon>
        <taxon>Acanthomorphata</taxon>
        <taxon>Carangaria</taxon>
        <taxon>Pleuronectiformes</taxon>
        <taxon>Pleuronectoidei</taxon>
        <taxon>Pleuronectidae</taxon>
        <taxon>Pleuronectes</taxon>
    </lineage>
</organism>
<gene>
    <name evidence="1" type="ORF">PLEPLA_LOCUS1545</name>
</gene>
<dbReference type="EMBL" id="CADEAL010000074">
    <property type="protein sequence ID" value="CAB1413842.1"/>
    <property type="molecule type" value="Genomic_DNA"/>
</dbReference>
<proteinExistence type="predicted"/>
<accession>A0A9N7TIU0</accession>
<evidence type="ECO:0000313" key="2">
    <source>
        <dbReference type="Proteomes" id="UP001153269"/>
    </source>
</evidence>
<dbReference type="Proteomes" id="UP001153269">
    <property type="component" value="Unassembled WGS sequence"/>
</dbReference>
<name>A0A9N7TIU0_PLEPL</name>
<keyword evidence="2" id="KW-1185">Reference proteome</keyword>
<reference evidence="1" key="1">
    <citation type="submission" date="2020-03" db="EMBL/GenBank/DDBJ databases">
        <authorList>
            <person name="Weist P."/>
        </authorList>
    </citation>
    <scope>NUCLEOTIDE SEQUENCE</scope>
</reference>
<sequence length="110" mass="12122">MTFDPLKHAPRSSVTRPVRELVPVLQSRRKSALMMCLTVCLHDHQQLQYTTISSSTVFLAWGQPAGCLAAGQDSARRVLAAVSAMFTRCTIPSGERTTAGSFRIQQTCWP</sequence>
<protein>
    <submittedName>
        <fullName evidence="1">Uncharacterized protein</fullName>
    </submittedName>
</protein>